<dbReference type="Pfam" id="PF22725">
    <property type="entry name" value="GFO_IDH_MocA_C3"/>
    <property type="match status" value="1"/>
</dbReference>
<evidence type="ECO:0000313" key="4">
    <source>
        <dbReference type="Proteomes" id="UP001580407"/>
    </source>
</evidence>
<dbReference type="Gene3D" id="3.40.50.720">
    <property type="entry name" value="NAD(P)-binding Rossmann-like Domain"/>
    <property type="match status" value="1"/>
</dbReference>
<evidence type="ECO:0000259" key="1">
    <source>
        <dbReference type="Pfam" id="PF01408"/>
    </source>
</evidence>
<dbReference type="Gene3D" id="3.30.360.10">
    <property type="entry name" value="Dihydrodipicolinate Reductase, domain 2"/>
    <property type="match status" value="1"/>
</dbReference>
<sequence>MDKVRVGIVGIGGIGHTHLDNLAANDSVEVTAVCDVNRKLGQEKAAAVGAVYYEQADDMFEQAQTDAVFVCVPPFAHGQIEEQAAARGIHLFVEKPLGLEMAAVQRKAAAIEQAGIIHGSGYCLRYMDIVRIARSYLQDKEIGMVRAHYLSSFVETPWWRDMSKSGGQLVEQSTHTVDLVRYLAGEMSEVYAHMDLRFMKDMDGMNAPDVTSVSVVFESGAIGHIDSTCIQPDHRSGIELLGRGFRVVIDGSELTLVDEEGTQSFKRDTDFYKAQDDAFIEAVRTGDRSLILSSYTDAMRTLEVTLRANESAKSGLPIKL</sequence>
<name>A0ABV5B9P6_9BACL</name>
<protein>
    <submittedName>
        <fullName evidence="3">Gfo/Idh/MocA family protein</fullName>
    </submittedName>
</protein>
<proteinExistence type="predicted"/>
<feature type="domain" description="Gfo/Idh/MocA-like oxidoreductase N-terminal" evidence="1">
    <location>
        <begin position="4"/>
        <end position="117"/>
    </location>
</feature>
<dbReference type="InterPro" id="IPR036291">
    <property type="entry name" value="NAD(P)-bd_dom_sf"/>
</dbReference>
<dbReference type="SUPFAM" id="SSF55347">
    <property type="entry name" value="Glyceraldehyde-3-phosphate dehydrogenase-like, C-terminal domain"/>
    <property type="match status" value="1"/>
</dbReference>
<dbReference type="SUPFAM" id="SSF51735">
    <property type="entry name" value="NAD(P)-binding Rossmann-fold domains"/>
    <property type="match status" value="1"/>
</dbReference>
<comment type="caution">
    <text evidence="3">The sequence shown here is derived from an EMBL/GenBank/DDBJ whole genome shotgun (WGS) entry which is preliminary data.</text>
</comment>
<evidence type="ECO:0000259" key="2">
    <source>
        <dbReference type="Pfam" id="PF22725"/>
    </source>
</evidence>
<dbReference type="InterPro" id="IPR000683">
    <property type="entry name" value="Gfo/Idh/MocA-like_OxRdtase_N"/>
</dbReference>
<dbReference type="PANTHER" id="PTHR43249">
    <property type="entry name" value="UDP-N-ACETYL-2-AMINO-2-DEOXY-D-GLUCURONATE OXIDASE"/>
    <property type="match status" value="1"/>
</dbReference>
<keyword evidence="4" id="KW-1185">Reference proteome</keyword>
<dbReference type="Pfam" id="PF01408">
    <property type="entry name" value="GFO_IDH_MocA"/>
    <property type="match status" value="1"/>
</dbReference>
<feature type="domain" description="GFO/IDH/MocA-like oxidoreductase" evidence="2">
    <location>
        <begin position="133"/>
        <end position="252"/>
    </location>
</feature>
<gene>
    <name evidence="3" type="ORF">ACE3NQ_15935</name>
</gene>
<evidence type="ECO:0000313" key="3">
    <source>
        <dbReference type="EMBL" id="MFB5682416.1"/>
    </source>
</evidence>
<dbReference type="Proteomes" id="UP001580407">
    <property type="component" value="Unassembled WGS sequence"/>
</dbReference>
<organism evidence="3 4">
    <name type="scientific">Paenibacillus terreus</name>
    <dbReference type="NCBI Taxonomy" id="1387834"/>
    <lineage>
        <taxon>Bacteria</taxon>
        <taxon>Bacillati</taxon>
        <taxon>Bacillota</taxon>
        <taxon>Bacilli</taxon>
        <taxon>Bacillales</taxon>
        <taxon>Paenibacillaceae</taxon>
        <taxon>Paenibacillus</taxon>
    </lineage>
</organism>
<dbReference type="EMBL" id="JBHILM010000017">
    <property type="protein sequence ID" value="MFB5682416.1"/>
    <property type="molecule type" value="Genomic_DNA"/>
</dbReference>
<dbReference type="RefSeq" id="WP_375526169.1">
    <property type="nucleotide sequence ID" value="NZ_JBHILM010000017.1"/>
</dbReference>
<dbReference type="InterPro" id="IPR052515">
    <property type="entry name" value="Gfo/Idh/MocA_Oxidoreductase"/>
</dbReference>
<dbReference type="InterPro" id="IPR055170">
    <property type="entry name" value="GFO_IDH_MocA-like_dom"/>
</dbReference>
<dbReference type="PANTHER" id="PTHR43249:SF1">
    <property type="entry name" value="D-GLUCOSIDE 3-DEHYDROGENASE"/>
    <property type="match status" value="1"/>
</dbReference>
<accession>A0ABV5B9P6</accession>
<reference evidence="3 4" key="1">
    <citation type="submission" date="2024-09" db="EMBL/GenBank/DDBJ databases">
        <authorList>
            <person name="Ruan L."/>
        </authorList>
    </citation>
    <scope>NUCLEOTIDE SEQUENCE [LARGE SCALE GENOMIC DNA]</scope>
    <source>
        <strain evidence="3 4">D33</strain>
    </source>
</reference>